<dbReference type="EMBL" id="CAFAZW010000001">
    <property type="protein sequence ID" value="CAB4839514.1"/>
    <property type="molecule type" value="Genomic_DNA"/>
</dbReference>
<reference evidence="12" key="1">
    <citation type="submission" date="2020-05" db="EMBL/GenBank/DDBJ databases">
        <authorList>
            <person name="Chiriac C."/>
            <person name="Salcher M."/>
            <person name="Ghai R."/>
            <person name="Kavagutti S V."/>
        </authorList>
    </citation>
    <scope>NUCLEOTIDE SEQUENCE</scope>
</reference>
<organism evidence="12">
    <name type="scientific">freshwater metagenome</name>
    <dbReference type="NCBI Taxonomy" id="449393"/>
    <lineage>
        <taxon>unclassified sequences</taxon>
        <taxon>metagenomes</taxon>
        <taxon>ecological metagenomes</taxon>
    </lineage>
</organism>
<dbReference type="EMBL" id="CAEZZH010000003">
    <property type="protein sequence ID" value="CAB4749388.1"/>
    <property type="molecule type" value="Genomic_DNA"/>
</dbReference>
<dbReference type="InterPro" id="IPR058787">
    <property type="entry name" value="ApnL_M"/>
</dbReference>
<dbReference type="Pfam" id="PF25838">
    <property type="entry name" value="Apionate_lact_M"/>
    <property type="match status" value="1"/>
</dbReference>
<sequence>MKKLIAGPLTLEYSDGSLWNIRLGEEEAIRRIYLVFQDINWTSRPFEILEEKWNVADDHFSADLELRGSNDAENFHAKLQIVGSSAGEIKYGFSGSSTADFMRNRLGLCLLHPIANLAGKSCKLILSGGTKIISEFPNDISPSQPFKNLSGISHTLNNGQTLEVKFKGEVFETEDHRNWSDASYKTYCTPIELPFPVKVSKGDQIEQEFTISLSGQASKVQKLTQSKVTISVSDSEASLPDIGLNIAEEYSESDHDEFNEIGIGHLRLNLDLDEASKANFTGAVKLSKKLGLKLDLALKATSVNQITEFLHSHEELTALVRNLLIFSKTHKVTPAEFVAAARELLGPQQIISAGTDLYFTEINRGSAVVPGIDQINFSLNPQVHSFDDRTLIQNLATQEVIALNAARIAGSKGVSVGPITLRPRFNPNATQPDKDVSNTALPASVDSRQRTWFNEAWTAISIKYLAQSNSINSATYFESVGWRGIRESKSGSKDSVNFPSESGEAFPVWNLFAALKGFSICRKSSSSAPEVVDSLILRNSETTRLILANFSSETQQVYFEGIGLTPVVLPPTSTTYLDI</sequence>
<evidence type="ECO:0000313" key="7">
    <source>
        <dbReference type="EMBL" id="CAB4792240.1"/>
    </source>
</evidence>
<proteinExistence type="predicted"/>
<feature type="domain" description="D-apionate lactonase TIM barrel" evidence="2">
    <location>
        <begin position="252"/>
        <end position="516"/>
    </location>
</feature>
<evidence type="ECO:0000259" key="1">
    <source>
        <dbReference type="Pfam" id="PF25837"/>
    </source>
</evidence>
<dbReference type="Pfam" id="PF25837">
    <property type="entry name" value="Apionate_lact_N"/>
    <property type="match status" value="1"/>
</dbReference>
<evidence type="ECO:0000313" key="5">
    <source>
        <dbReference type="EMBL" id="CAB4729948.1"/>
    </source>
</evidence>
<evidence type="ECO:0000313" key="11">
    <source>
        <dbReference type="EMBL" id="CAB5020603.1"/>
    </source>
</evidence>
<evidence type="ECO:0000259" key="2">
    <source>
        <dbReference type="Pfam" id="PF25838"/>
    </source>
</evidence>
<evidence type="ECO:0000313" key="10">
    <source>
        <dbReference type="EMBL" id="CAB4977709.1"/>
    </source>
</evidence>
<evidence type="ECO:0000313" key="12">
    <source>
        <dbReference type="EMBL" id="CAB5070473.1"/>
    </source>
</evidence>
<dbReference type="AlphaFoldDB" id="A0A6J7UWX3"/>
<dbReference type="EMBL" id="CAFBNM010000003">
    <property type="protein sequence ID" value="CAB4947396.1"/>
    <property type="molecule type" value="Genomic_DNA"/>
</dbReference>
<evidence type="ECO:0000313" key="8">
    <source>
        <dbReference type="EMBL" id="CAB4839514.1"/>
    </source>
</evidence>
<accession>A0A6J7UWX3</accession>
<dbReference type="EMBL" id="CAFBOO010000001">
    <property type="protein sequence ID" value="CAB4977709.1"/>
    <property type="molecule type" value="Genomic_DNA"/>
</dbReference>
<dbReference type="InterPro" id="IPR058788">
    <property type="entry name" value="ApnL_N"/>
</dbReference>
<evidence type="ECO:0000313" key="3">
    <source>
        <dbReference type="EMBL" id="CAB4600407.1"/>
    </source>
</evidence>
<dbReference type="EMBL" id="CAEZYT010000007">
    <property type="protein sequence ID" value="CAB4729948.1"/>
    <property type="molecule type" value="Genomic_DNA"/>
</dbReference>
<dbReference type="EMBL" id="CAFBPO010000007">
    <property type="protein sequence ID" value="CAB5020603.1"/>
    <property type="molecule type" value="Genomic_DNA"/>
</dbReference>
<feature type="domain" description="D-apionate lactonase N-terminal" evidence="1">
    <location>
        <begin position="3"/>
        <end position="215"/>
    </location>
</feature>
<dbReference type="EMBL" id="CAFAAN010000001">
    <property type="protein sequence ID" value="CAB4792240.1"/>
    <property type="molecule type" value="Genomic_DNA"/>
</dbReference>
<gene>
    <name evidence="3" type="ORF">UFOPK1824_00661</name>
    <name evidence="4" type="ORF">UFOPK2340_00532</name>
    <name evidence="5" type="ORF">UFOPK2772_00252</name>
    <name evidence="6" type="ORF">UFOPK2850_00297</name>
    <name evidence="7" type="ORF">UFOPK3027_00012</name>
    <name evidence="8" type="ORF">UFOPK3256_00114</name>
    <name evidence="9" type="ORF">UFOPK3827_00315</name>
    <name evidence="10" type="ORF">UFOPK3982_00213</name>
    <name evidence="11" type="ORF">UFOPK4120_00826</name>
    <name evidence="12" type="ORF">UFOPK4404_00327</name>
</gene>
<evidence type="ECO:0000313" key="4">
    <source>
        <dbReference type="EMBL" id="CAB4672730.1"/>
    </source>
</evidence>
<evidence type="ECO:0000313" key="6">
    <source>
        <dbReference type="EMBL" id="CAB4749388.1"/>
    </source>
</evidence>
<dbReference type="EMBL" id="CAFBQY010000003">
    <property type="protein sequence ID" value="CAB5070473.1"/>
    <property type="molecule type" value="Genomic_DNA"/>
</dbReference>
<protein>
    <submittedName>
        <fullName evidence="12">Unannotated protein</fullName>
    </submittedName>
</protein>
<name>A0A6J7UWX3_9ZZZZ</name>
<evidence type="ECO:0000313" key="9">
    <source>
        <dbReference type="EMBL" id="CAB4947396.1"/>
    </source>
</evidence>
<dbReference type="EMBL" id="CAEZUM010000035">
    <property type="protein sequence ID" value="CAB4600407.1"/>
    <property type="molecule type" value="Genomic_DNA"/>
</dbReference>
<dbReference type="EMBL" id="CAEZXC010000021">
    <property type="protein sequence ID" value="CAB4672730.1"/>
    <property type="molecule type" value="Genomic_DNA"/>
</dbReference>